<protein>
    <submittedName>
        <fullName evidence="1">Uncharacterized protein</fullName>
    </submittedName>
</protein>
<sequence>MEQRPVGFQCKKNGSSITDKALQRIKACNNGMHNAESRCVRLHEWLQFYLNDTIMQREQEKEAVEMAQSICREALQVTQTGSCPYCAVDLSRSFTSHTVQTRVVQIEQQAEVLSNAGYVRQIKEEKRSIRNMVRTPVTGRKCSKQQYIRLSNSIATNPCWDYRLELTRTCKKQLPEA</sequence>
<dbReference type="OrthoDB" id="10504278at2759"/>
<proteinExistence type="predicted"/>
<organism evidence="1 2">
    <name type="scientific">Trichinella murrelli</name>
    <dbReference type="NCBI Taxonomy" id="144512"/>
    <lineage>
        <taxon>Eukaryota</taxon>
        <taxon>Metazoa</taxon>
        <taxon>Ecdysozoa</taxon>
        <taxon>Nematoda</taxon>
        <taxon>Enoplea</taxon>
        <taxon>Dorylaimia</taxon>
        <taxon>Trichinellida</taxon>
        <taxon>Trichinellidae</taxon>
        <taxon>Trichinella</taxon>
    </lineage>
</organism>
<reference evidence="1 2" key="1">
    <citation type="submission" date="2015-01" db="EMBL/GenBank/DDBJ databases">
        <title>Evolution of Trichinella species and genotypes.</title>
        <authorList>
            <person name="Korhonen P.K."/>
            <person name="Edoardo P."/>
            <person name="Giuseppe L.R."/>
            <person name="Gasser R.B."/>
        </authorList>
    </citation>
    <scope>NUCLEOTIDE SEQUENCE [LARGE SCALE GENOMIC DNA]</scope>
    <source>
        <strain evidence="1">ISS417</strain>
    </source>
</reference>
<evidence type="ECO:0000313" key="1">
    <source>
        <dbReference type="EMBL" id="KRX40616.1"/>
    </source>
</evidence>
<gene>
    <name evidence="1" type="ORF">T05_10812</name>
</gene>
<name>A0A0V0TNL0_9BILA</name>
<dbReference type="Proteomes" id="UP000055048">
    <property type="component" value="Unassembled WGS sequence"/>
</dbReference>
<dbReference type="AlphaFoldDB" id="A0A0V0TNL0"/>
<accession>A0A0V0TNL0</accession>
<comment type="caution">
    <text evidence="1">The sequence shown here is derived from an EMBL/GenBank/DDBJ whole genome shotgun (WGS) entry which is preliminary data.</text>
</comment>
<dbReference type="EMBL" id="JYDJ01000194">
    <property type="protein sequence ID" value="KRX40616.1"/>
    <property type="molecule type" value="Genomic_DNA"/>
</dbReference>
<evidence type="ECO:0000313" key="2">
    <source>
        <dbReference type="Proteomes" id="UP000055048"/>
    </source>
</evidence>
<keyword evidence="2" id="KW-1185">Reference proteome</keyword>